<feature type="compositionally biased region" description="Polar residues" evidence="1">
    <location>
        <begin position="130"/>
        <end position="139"/>
    </location>
</feature>
<comment type="caution">
    <text evidence="2">The sequence shown here is derived from an EMBL/GenBank/DDBJ whole genome shotgun (WGS) entry which is preliminary data.</text>
</comment>
<feature type="region of interest" description="Disordered" evidence="1">
    <location>
        <begin position="130"/>
        <end position="183"/>
    </location>
</feature>
<protein>
    <submittedName>
        <fullName evidence="2">Uncharacterized protein</fullName>
    </submittedName>
</protein>
<feature type="compositionally biased region" description="Low complexity" evidence="1">
    <location>
        <begin position="31"/>
        <end position="46"/>
    </location>
</feature>
<feature type="compositionally biased region" description="Pro residues" evidence="1">
    <location>
        <begin position="47"/>
        <end position="58"/>
    </location>
</feature>
<organism evidence="2 3">
    <name type="scientific">Megalurothrips usitatus</name>
    <name type="common">bean blossom thrips</name>
    <dbReference type="NCBI Taxonomy" id="439358"/>
    <lineage>
        <taxon>Eukaryota</taxon>
        <taxon>Metazoa</taxon>
        <taxon>Ecdysozoa</taxon>
        <taxon>Arthropoda</taxon>
        <taxon>Hexapoda</taxon>
        <taxon>Insecta</taxon>
        <taxon>Pterygota</taxon>
        <taxon>Neoptera</taxon>
        <taxon>Paraneoptera</taxon>
        <taxon>Thysanoptera</taxon>
        <taxon>Terebrantia</taxon>
        <taxon>Thripoidea</taxon>
        <taxon>Thripidae</taxon>
        <taxon>Megalurothrips</taxon>
    </lineage>
</organism>
<feature type="compositionally biased region" description="Basic and acidic residues" evidence="1">
    <location>
        <begin position="294"/>
        <end position="306"/>
    </location>
</feature>
<feature type="region of interest" description="Disordered" evidence="1">
    <location>
        <begin position="1"/>
        <end position="70"/>
    </location>
</feature>
<dbReference type="EMBL" id="JAPTSV010000007">
    <property type="protein sequence ID" value="KAJ1526089.1"/>
    <property type="molecule type" value="Genomic_DNA"/>
</dbReference>
<dbReference type="AlphaFoldDB" id="A0AAV7XJ30"/>
<feature type="region of interest" description="Disordered" evidence="1">
    <location>
        <begin position="260"/>
        <end position="315"/>
    </location>
</feature>
<reference evidence="2" key="1">
    <citation type="submission" date="2022-12" db="EMBL/GenBank/DDBJ databases">
        <title>Chromosome-level genome assembly of the bean flower thrips Megalurothrips usitatus.</title>
        <authorList>
            <person name="Ma L."/>
            <person name="Liu Q."/>
            <person name="Li H."/>
            <person name="Cai W."/>
        </authorList>
    </citation>
    <scope>NUCLEOTIDE SEQUENCE</scope>
    <source>
        <strain evidence="2">Cailab_2022a</strain>
    </source>
</reference>
<sequence length="365" mass="37240">METISVSIPPPLPPKTRKKLQVSSCGSQLRPLSALSAPTPAAVTAPAPGPAPGPPGPQPGAHQTSAAADRVHVVSIRIRPEEPTAADGCVRISVGGTPPPPAAMVTRNAPPSPDAAFLFYNGVAVTTSGQASPVDSGTCSDDADGGVATPPPLPRKTLSPSARLASRPSCVRVNDPEDEPCSERCSSNMSCDSLNSLDKVACFLGEAKLASLVAAPAAAKLSPAALPAPASPDTSLDSASGVSPAPVVCAVRRKLAVEERTYEDRRGPSSVGSCSNSSSSGSSSSSGVATPPDHYYDFHLNEREDGGAAGDEEDTFAGHRDYTLDAPVTVPATIRSSKGTVRGVRNRVRAGVATFLSIQHNKVSE</sequence>
<gene>
    <name evidence="2" type="ORF">ONE63_009254</name>
</gene>
<keyword evidence="3" id="KW-1185">Reference proteome</keyword>
<accession>A0AAV7XJ30</accession>
<name>A0AAV7XJ30_9NEOP</name>
<evidence type="ECO:0000313" key="3">
    <source>
        <dbReference type="Proteomes" id="UP001075354"/>
    </source>
</evidence>
<feature type="compositionally biased region" description="Low complexity" evidence="1">
    <location>
        <begin position="268"/>
        <end position="287"/>
    </location>
</feature>
<dbReference type="Proteomes" id="UP001075354">
    <property type="component" value="Chromosome 7"/>
</dbReference>
<proteinExistence type="predicted"/>
<evidence type="ECO:0000313" key="2">
    <source>
        <dbReference type="EMBL" id="KAJ1526089.1"/>
    </source>
</evidence>
<evidence type="ECO:0000256" key="1">
    <source>
        <dbReference type="SAM" id="MobiDB-lite"/>
    </source>
</evidence>